<dbReference type="Proteomes" id="UP000055048">
    <property type="component" value="Unassembled WGS sequence"/>
</dbReference>
<organism evidence="1 2">
    <name type="scientific">Trichinella murrelli</name>
    <dbReference type="NCBI Taxonomy" id="144512"/>
    <lineage>
        <taxon>Eukaryota</taxon>
        <taxon>Metazoa</taxon>
        <taxon>Ecdysozoa</taxon>
        <taxon>Nematoda</taxon>
        <taxon>Enoplea</taxon>
        <taxon>Dorylaimia</taxon>
        <taxon>Trichinellida</taxon>
        <taxon>Trichinellidae</taxon>
        <taxon>Trichinella</taxon>
    </lineage>
</organism>
<gene>
    <name evidence="1" type="ORF">T05_11787</name>
</gene>
<reference evidence="1 2" key="1">
    <citation type="submission" date="2015-01" db="EMBL/GenBank/DDBJ databases">
        <title>Evolution of Trichinella species and genotypes.</title>
        <authorList>
            <person name="Korhonen P.K."/>
            <person name="Edoardo P."/>
            <person name="Giuseppe L.R."/>
            <person name="Gasser R.B."/>
        </authorList>
    </citation>
    <scope>NUCLEOTIDE SEQUENCE [LARGE SCALE GENOMIC DNA]</scope>
    <source>
        <strain evidence="1">ISS417</strain>
    </source>
</reference>
<keyword evidence="2" id="KW-1185">Reference proteome</keyword>
<accession>A0A0V0UA98</accession>
<dbReference type="EMBL" id="JYDJ01000039">
    <property type="protein sequence ID" value="KRX47683.1"/>
    <property type="molecule type" value="Genomic_DNA"/>
</dbReference>
<proteinExistence type="predicted"/>
<comment type="caution">
    <text evidence="1">The sequence shown here is derived from an EMBL/GenBank/DDBJ whole genome shotgun (WGS) entry which is preliminary data.</text>
</comment>
<protein>
    <submittedName>
        <fullName evidence="1">Uncharacterized protein</fullName>
    </submittedName>
</protein>
<dbReference type="AlphaFoldDB" id="A0A0V0UA98"/>
<evidence type="ECO:0000313" key="1">
    <source>
        <dbReference type="EMBL" id="KRX47683.1"/>
    </source>
</evidence>
<evidence type="ECO:0000313" key="2">
    <source>
        <dbReference type="Proteomes" id="UP000055048"/>
    </source>
</evidence>
<dbReference type="OrthoDB" id="5919375at2759"/>
<name>A0A0V0UA98_9BILA</name>
<sequence>MLLKLKQSGKDLVVKFQEEYNRVVEFKKKRKTSPVAAFLPALEFRIGPSPSRFDENFLLNHSSRVISRCIELSNRRNREIK</sequence>